<dbReference type="InterPro" id="IPR011059">
    <property type="entry name" value="Metal-dep_hydrolase_composite"/>
</dbReference>
<dbReference type="PANTHER" id="PTHR22642:SF2">
    <property type="entry name" value="PROTEIN LONG AFTER FAR-RED 3"/>
    <property type="match status" value="1"/>
</dbReference>
<dbReference type="InterPro" id="IPR032466">
    <property type="entry name" value="Metal_Hydrolase"/>
</dbReference>
<dbReference type="InterPro" id="IPR033932">
    <property type="entry name" value="YtcJ-like"/>
</dbReference>
<proteinExistence type="predicted"/>
<dbReference type="Proteomes" id="UP001500635">
    <property type="component" value="Unassembled WGS sequence"/>
</dbReference>
<dbReference type="PANTHER" id="PTHR22642">
    <property type="entry name" value="IMIDAZOLONEPROPIONASE"/>
    <property type="match status" value="1"/>
</dbReference>
<organism evidence="2 3">
    <name type="scientific">Tsukamurella soli</name>
    <dbReference type="NCBI Taxonomy" id="644556"/>
    <lineage>
        <taxon>Bacteria</taxon>
        <taxon>Bacillati</taxon>
        <taxon>Actinomycetota</taxon>
        <taxon>Actinomycetes</taxon>
        <taxon>Mycobacteriales</taxon>
        <taxon>Tsukamurellaceae</taxon>
        <taxon>Tsukamurella</taxon>
    </lineage>
</organism>
<dbReference type="CDD" id="cd01300">
    <property type="entry name" value="YtcJ_like"/>
    <property type="match status" value="1"/>
</dbReference>
<feature type="domain" description="Amidohydrolase 3" evidence="1">
    <location>
        <begin position="56"/>
        <end position="550"/>
    </location>
</feature>
<name>A0ABP8J3P6_9ACTN</name>
<keyword evidence="3" id="KW-1185">Reference proteome</keyword>
<comment type="caution">
    <text evidence="2">The sequence shown here is derived from an EMBL/GenBank/DDBJ whole genome shotgun (WGS) entry which is preliminary data.</text>
</comment>
<dbReference type="RefSeq" id="WP_344990200.1">
    <property type="nucleotide sequence ID" value="NZ_BAABFR010000004.1"/>
</dbReference>
<dbReference type="Gene3D" id="2.30.40.10">
    <property type="entry name" value="Urease, subunit C, domain 1"/>
    <property type="match status" value="1"/>
</dbReference>
<dbReference type="SUPFAM" id="SSF51556">
    <property type="entry name" value="Metallo-dependent hydrolases"/>
    <property type="match status" value="1"/>
</dbReference>
<reference evidence="3" key="1">
    <citation type="journal article" date="2019" name="Int. J. Syst. Evol. Microbiol.">
        <title>The Global Catalogue of Microorganisms (GCM) 10K type strain sequencing project: providing services to taxonomists for standard genome sequencing and annotation.</title>
        <authorList>
            <consortium name="The Broad Institute Genomics Platform"/>
            <consortium name="The Broad Institute Genome Sequencing Center for Infectious Disease"/>
            <person name="Wu L."/>
            <person name="Ma J."/>
        </authorList>
    </citation>
    <scope>NUCLEOTIDE SEQUENCE [LARGE SCALE GENOMIC DNA]</scope>
    <source>
        <strain evidence="3">JCM 17688</strain>
    </source>
</reference>
<evidence type="ECO:0000313" key="2">
    <source>
        <dbReference type="EMBL" id="GAA4384163.1"/>
    </source>
</evidence>
<dbReference type="InterPro" id="IPR013108">
    <property type="entry name" value="Amidohydro_3"/>
</dbReference>
<accession>A0ABP8J3P6</accession>
<protein>
    <submittedName>
        <fullName evidence="2">Amidohydrolase</fullName>
    </submittedName>
</protein>
<sequence>MSDSRSATSSSADVVLLGGVIDTLADGIGRTDALALRDGRVVAHGAAARALADGADTVDLRGAYVMPGLIDAHNHHWLAGQTELYEFEIPPTAPLDEVLEAVSTRAASAAPGAWLVGGSWGSGLLGELDSAATLARLDAAAGGRAVMLRDDTKHNRWASPAALRAAGIDSATADPAGGEIRRALDGTPTGVLIEAAGTLVEHALAAAQPITDKMLAAASRRGIEILHTYGVTAFQDAAASAALLRGLKSLDDRGELAAWVVTSMLANDFIFGVSPLGEGIISERAAAASQHHRPTFIKIFLDGVPPSRTAAFTQPYLPDPHGCTHCGEPTMSQDELDGWLLSTAKRGIGAKIHCTGDASVHMVLDAVGRVRAAGFTDVLYHVAHGQFVLPEDIPRFRELGVVAEISPALWFPGVIAAANESVLPDGRGERMQPNRALLDAGATVIGGSDWPVAVSPDIWGAIYGLVTRRDPTGEFPGELWAEQAITLDEAIRAYTVDSARALGIDDVTGSLAVGKSADFVVLSADPHAVDIEQVPQIHARQTWFAGEPVFTAP</sequence>
<dbReference type="Pfam" id="PF07969">
    <property type="entry name" value="Amidohydro_3"/>
    <property type="match status" value="1"/>
</dbReference>
<dbReference type="SUPFAM" id="SSF51338">
    <property type="entry name" value="Composite domain of metallo-dependent hydrolases"/>
    <property type="match status" value="1"/>
</dbReference>
<evidence type="ECO:0000259" key="1">
    <source>
        <dbReference type="Pfam" id="PF07969"/>
    </source>
</evidence>
<gene>
    <name evidence="2" type="ORF">GCM10023147_04260</name>
</gene>
<dbReference type="EMBL" id="BAABFR010000004">
    <property type="protein sequence ID" value="GAA4384163.1"/>
    <property type="molecule type" value="Genomic_DNA"/>
</dbReference>
<evidence type="ECO:0000313" key="3">
    <source>
        <dbReference type="Proteomes" id="UP001500635"/>
    </source>
</evidence>
<dbReference type="Gene3D" id="3.10.310.70">
    <property type="match status" value="1"/>
</dbReference>
<dbReference type="Gene3D" id="3.20.20.140">
    <property type="entry name" value="Metal-dependent hydrolases"/>
    <property type="match status" value="1"/>
</dbReference>